<reference evidence="3" key="1">
    <citation type="journal article" date="2020" name="Microbiol. Resour. Announc.">
        <title>Complete Genome Sequence of Geobacillus sp. Strain E55-1, Isolated from Mine Geyser in Japan.</title>
        <authorList>
            <person name="Miyazaki K."/>
            <person name="Hase E."/>
            <person name="Tokito N."/>
        </authorList>
    </citation>
    <scope>NUCLEOTIDE SEQUENCE [LARGE SCALE GENOMIC DNA]</scope>
    <source>
        <strain evidence="3">E55-1</strain>
        <plasmid evidence="3">pGspE55-2</plasmid>
    </source>
</reference>
<dbReference type="RefSeq" id="WP_172419018.1">
    <property type="nucleotide sequence ID" value="NZ_AP022559.1"/>
</dbReference>
<evidence type="ECO:0000313" key="2">
    <source>
        <dbReference type="EMBL" id="BBW99058.1"/>
    </source>
</evidence>
<geneLocation type="plasmid" evidence="2 3">
    <name>pGspE55-2</name>
</geneLocation>
<dbReference type="SUPFAM" id="SSF46955">
    <property type="entry name" value="Putative DNA-binding domain"/>
    <property type="match status" value="1"/>
</dbReference>
<dbReference type="InterPro" id="IPR009061">
    <property type="entry name" value="DNA-bd_dom_put_sf"/>
</dbReference>
<keyword evidence="3" id="KW-1185">Reference proteome</keyword>
<evidence type="ECO:0000259" key="1">
    <source>
        <dbReference type="Pfam" id="PF20038"/>
    </source>
</evidence>
<gene>
    <name evidence="2" type="ORF">GsuE55_38910</name>
</gene>
<dbReference type="InterPro" id="IPR045403">
    <property type="entry name" value="HTH_59_Firmicutes_type"/>
</dbReference>
<dbReference type="EMBL" id="AP022559">
    <property type="protein sequence ID" value="BBW99058.1"/>
    <property type="molecule type" value="Genomic_DNA"/>
</dbReference>
<keyword evidence="2" id="KW-0614">Plasmid</keyword>
<accession>A0A679FR85</accession>
<dbReference type="Proteomes" id="UP000501421">
    <property type="component" value="Plasmid pGspE55-2"/>
</dbReference>
<proteinExistence type="predicted"/>
<evidence type="ECO:0000313" key="3">
    <source>
        <dbReference type="Proteomes" id="UP000501421"/>
    </source>
</evidence>
<sequence>MKNNPLFLVYTAQEAAELWGLAEPTVRQWIRRGKFRDDEVRKSAGTWLVTRDGMIRVAGEPKNEKAE</sequence>
<name>A0A679FR85_9BACL</name>
<organism evidence="2 3">
    <name type="scientific">Geobacillus subterraneus</name>
    <dbReference type="NCBI Taxonomy" id="129338"/>
    <lineage>
        <taxon>Bacteria</taxon>
        <taxon>Bacillati</taxon>
        <taxon>Bacillota</taxon>
        <taxon>Bacilli</taxon>
        <taxon>Bacillales</taxon>
        <taxon>Anoxybacillaceae</taxon>
        <taxon>Geobacillus</taxon>
    </lineage>
</organism>
<dbReference type="AlphaFoldDB" id="A0A679FR85"/>
<dbReference type="Pfam" id="PF20038">
    <property type="entry name" value="HTH_59"/>
    <property type="match status" value="1"/>
</dbReference>
<feature type="domain" description="Helix-turn-helix" evidence="1">
    <location>
        <begin position="3"/>
        <end position="62"/>
    </location>
</feature>
<protein>
    <recommendedName>
        <fullName evidence="1">Helix-turn-helix domain-containing protein</fullName>
    </recommendedName>
</protein>